<reference evidence="1" key="1">
    <citation type="submission" date="2021-05" db="EMBL/GenBank/DDBJ databases">
        <authorList>
            <person name="Pan Q."/>
            <person name="Jouanno E."/>
            <person name="Zahm M."/>
            <person name="Klopp C."/>
            <person name="Cabau C."/>
            <person name="Louis A."/>
            <person name="Berthelot C."/>
            <person name="Parey E."/>
            <person name="Roest Crollius H."/>
            <person name="Montfort J."/>
            <person name="Robinson-Rechavi M."/>
            <person name="Bouchez O."/>
            <person name="Lampietro C."/>
            <person name="Lopez Roques C."/>
            <person name="Donnadieu C."/>
            <person name="Postlethwait J."/>
            <person name="Bobe J."/>
            <person name="Dillon D."/>
            <person name="Chandos A."/>
            <person name="von Hippel F."/>
            <person name="Guiguen Y."/>
        </authorList>
    </citation>
    <scope>NUCLEOTIDE SEQUENCE</scope>
    <source>
        <strain evidence="1">YG-Jan2019</strain>
    </source>
</reference>
<dbReference type="Proteomes" id="UP001157502">
    <property type="component" value="Chromosome 15"/>
</dbReference>
<keyword evidence="2" id="KW-1185">Reference proteome</keyword>
<protein>
    <submittedName>
        <fullName evidence="1">Uncharacterized protein</fullName>
    </submittedName>
</protein>
<accession>A0ACC2GBP3</accession>
<dbReference type="EMBL" id="CM055742">
    <property type="protein sequence ID" value="KAJ8000957.1"/>
    <property type="molecule type" value="Genomic_DNA"/>
</dbReference>
<evidence type="ECO:0000313" key="2">
    <source>
        <dbReference type="Proteomes" id="UP001157502"/>
    </source>
</evidence>
<name>A0ACC2GBP3_DALPE</name>
<proteinExistence type="predicted"/>
<comment type="caution">
    <text evidence="1">The sequence shown here is derived from an EMBL/GenBank/DDBJ whole genome shotgun (WGS) entry which is preliminary data.</text>
</comment>
<gene>
    <name evidence="1" type="ORF">DPEC_G00185760</name>
</gene>
<sequence>MRVARQDHDHSVGSPHLASKCQRDLMEEPFSRNPPRDRIPGAAGVSGSGSQGSCSGILRPVLWTHCSWAHGADESYSSRGDIGLGQASVHCLFPCPVPLFHSHGILESGGKELLNEMPSHSEGPFFVDCSLEWPCLGALGGLWSGPLAPWC</sequence>
<evidence type="ECO:0000313" key="1">
    <source>
        <dbReference type="EMBL" id="KAJ8000957.1"/>
    </source>
</evidence>
<organism evidence="1 2">
    <name type="scientific">Dallia pectoralis</name>
    <name type="common">Alaska blackfish</name>
    <dbReference type="NCBI Taxonomy" id="75939"/>
    <lineage>
        <taxon>Eukaryota</taxon>
        <taxon>Metazoa</taxon>
        <taxon>Chordata</taxon>
        <taxon>Craniata</taxon>
        <taxon>Vertebrata</taxon>
        <taxon>Euteleostomi</taxon>
        <taxon>Actinopterygii</taxon>
        <taxon>Neopterygii</taxon>
        <taxon>Teleostei</taxon>
        <taxon>Protacanthopterygii</taxon>
        <taxon>Esociformes</taxon>
        <taxon>Umbridae</taxon>
        <taxon>Dallia</taxon>
    </lineage>
</organism>